<gene>
    <name evidence="3" type="ORF">ACFO5U_10845</name>
</gene>
<comment type="caution">
    <text evidence="3">The sequence shown here is derived from an EMBL/GenBank/DDBJ whole genome shotgun (WGS) entry which is preliminary data.</text>
</comment>
<feature type="chain" id="PRO_5045613673" description="YtxH domain-containing protein" evidence="2">
    <location>
        <begin position="20"/>
        <end position="165"/>
    </location>
</feature>
<protein>
    <recommendedName>
        <fullName evidence="5">YtxH domain-containing protein</fullName>
    </recommendedName>
</protein>
<evidence type="ECO:0000256" key="2">
    <source>
        <dbReference type="SAM" id="SignalP"/>
    </source>
</evidence>
<feature type="signal peptide" evidence="2">
    <location>
        <begin position="1"/>
        <end position="19"/>
    </location>
</feature>
<organism evidence="3 4">
    <name type="scientific">Planococcus dechangensis</name>
    <dbReference type="NCBI Taxonomy" id="1176255"/>
    <lineage>
        <taxon>Bacteria</taxon>
        <taxon>Bacillati</taxon>
        <taxon>Bacillota</taxon>
        <taxon>Bacilli</taxon>
        <taxon>Bacillales</taxon>
        <taxon>Caryophanaceae</taxon>
        <taxon>Planococcus</taxon>
    </lineage>
</organism>
<feature type="region of interest" description="Disordered" evidence="1">
    <location>
        <begin position="24"/>
        <end position="165"/>
    </location>
</feature>
<evidence type="ECO:0000256" key="1">
    <source>
        <dbReference type="SAM" id="MobiDB-lite"/>
    </source>
</evidence>
<evidence type="ECO:0008006" key="5">
    <source>
        <dbReference type="Google" id="ProtNLM"/>
    </source>
</evidence>
<feature type="compositionally biased region" description="Polar residues" evidence="1">
    <location>
        <begin position="81"/>
        <end position="91"/>
    </location>
</feature>
<feature type="compositionally biased region" description="Basic and acidic residues" evidence="1">
    <location>
        <begin position="47"/>
        <end position="60"/>
    </location>
</feature>
<evidence type="ECO:0000313" key="4">
    <source>
        <dbReference type="Proteomes" id="UP001595932"/>
    </source>
</evidence>
<dbReference type="EMBL" id="JBHSGL010000005">
    <property type="protein sequence ID" value="MFC4713364.1"/>
    <property type="molecule type" value="Genomic_DNA"/>
</dbReference>
<name>A0ABV9MEB2_9BACL</name>
<feature type="compositionally biased region" description="Basic and acidic residues" evidence="1">
    <location>
        <begin position="68"/>
        <end position="79"/>
    </location>
</feature>
<dbReference type="Proteomes" id="UP001595932">
    <property type="component" value="Unassembled WGS sequence"/>
</dbReference>
<evidence type="ECO:0000313" key="3">
    <source>
        <dbReference type="EMBL" id="MFC4713364.1"/>
    </source>
</evidence>
<dbReference type="RefSeq" id="WP_377279079.1">
    <property type="nucleotide sequence ID" value="NZ_JBHSGL010000005.1"/>
</dbReference>
<feature type="compositionally biased region" description="Basic and acidic residues" evidence="1">
    <location>
        <begin position="92"/>
        <end position="126"/>
    </location>
</feature>
<keyword evidence="2" id="KW-0732">Signal</keyword>
<proteinExistence type="predicted"/>
<accession>A0ABV9MEB2</accession>
<keyword evidence="4" id="KW-1185">Reference proteome</keyword>
<sequence length="165" mass="17447">MARKSGGFFSKLVLLGVGAAIGAAMTQKKSETSSTQSAGGSSTNTADIKENIKKNLDRFNEQSGGMVDKVKPHIDKAVETVKTTIEKQQQMMDKEKDALDKANKTVQDEVGDTKSTDSSTDKDTFSKDASSTGTDKPSGGVYGGSTSYTESLKKNSENDGSTDKS</sequence>
<feature type="compositionally biased region" description="Basic and acidic residues" evidence="1">
    <location>
        <begin position="151"/>
        <end position="165"/>
    </location>
</feature>
<feature type="compositionally biased region" description="Low complexity" evidence="1">
    <location>
        <begin position="24"/>
        <end position="46"/>
    </location>
</feature>
<reference evidence="4" key="1">
    <citation type="journal article" date="2019" name="Int. J. Syst. Evol. Microbiol.">
        <title>The Global Catalogue of Microorganisms (GCM) 10K type strain sequencing project: providing services to taxonomists for standard genome sequencing and annotation.</title>
        <authorList>
            <consortium name="The Broad Institute Genomics Platform"/>
            <consortium name="The Broad Institute Genome Sequencing Center for Infectious Disease"/>
            <person name="Wu L."/>
            <person name="Ma J."/>
        </authorList>
    </citation>
    <scope>NUCLEOTIDE SEQUENCE [LARGE SCALE GENOMIC DNA]</scope>
    <source>
        <strain evidence="4">CGMCC 1.12151</strain>
    </source>
</reference>